<dbReference type="AlphaFoldDB" id="A0A9Q8UUE1"/>
<evidence type="ECO:0000313" key="2">
    <source>
        <dbReference type="EMBL" id="UJO22810.1"/>
    </source>
</evidence>
<gene>
    <name evidence="2" type="ORF">CLAFUR5_12159</name>
</gene>
<name>A0A9Q8UUE1_PASFU</name>
<dbReference type="PANTHER" id="PTHR24148">
    <property type="entry name" value="ANKYRIN REPEAT DOMAIN-CONTAINING PROTEIN 39 HOMOLOG-RELATED"/>
    <property type="match status" value="1"/>
</dbReference>
<dbReference type="RefSeq" id="XP_047767176.1">
    <property type="nucleotide sequence ID" value="XM_047911307.1"/>
</dbReference>
<dbReference type="Proteomes" id="UP000756132">
    <property type="component" value="Chromosome 10"/>
</dbReference>
<accession>A0A9Q8UUE1</accession>
<protein>
    <submittedName>
        <fullName evidence="2">Heterokaryon incompatibility protein 6, OR allele</fullName>
    </submittedName>
</protein>
<dbReference type="EMBL" id="CP090172">
    <property type="protein sequence ID" value="UJO22810.1"/>
    <property type="molecule type" value="Genomic_DNA"/>
</dbReference>
<dbReference type="OMA" id="GESAHYA"/>
<sequence length="603" mass="67700">MHPVYAEVPIQVNATRLLRLEPTRGDHDATVCCSLHVISLGDCPEHDALSYCWSDHTEQRNIKVNGYDIEVTSNLESALRHMRRTEHPRSLWVDALCINQQDTAERSSQVALMHEIYQKATRTRAWLGENRNSGESALEFLTWYAGRKALMNPSDVGGRHEDYETEGWSTVTDLMQRPYWRRLWVMQEIALSSSQPMVICGKKSISWYTLLSALGTGESAHYAARLNRVRGATNRYAKQESAKTPNTQGRHIIFLLSHSSGFKTTVPVDGVYALYGLLRVAGIADFKPDYTKSAAEVYKDTTAYVLRLKDGLDMLELRSHDQVNDLPSWVVDLSKQSPLSFPVPSKRLWERSDQPGAARPSNIIMDASLAILTTTGTVIDEVELVEPIPTCLATAFRRAAEASPVPSSGEESLRSSNSSALEYWARTADCGHSVLLCRTVLEYLSKYQDAVSFFNANKTDATTSWQPRPWDWKQMLQEAPTCDLHSEPPATEVEKGFDERYFAASTPHLCTLGLMLHGRLCFRAKENFIGVGLVGLQPGDKIVAFQSTKQLHVLRPVHGFHRYVGAAILVEQSHEDGPSQVSLSNLFMRVRSRDMPDLQFIIQ</sequence>
<evidence type="ECO:0000313" key="3">
    <source>
        <dbReference type="Proteomes" id="UP000756132"/>
    </source>
</evidence>
<organism evidence="2 3">
    <name type="scientific">Passalora fulva</name>
    <name type="common">Tomato leaf mold</name>
    <name type="synonym">Cladosporium fulvum</name>
    <dbReference type="NCBI Taxonomy" id="5499"/>
    <lineage>
        <taxon>Eukaryota</taxon>
        <taxon>Fungi</taxon>
        <taxon>Dikarya</taxon>
        <taxon>Ascomycota</taxon>
        <taxon>Pezizomycotina</taxon>
        <taxon>Dothideomycetes</taxon>
        <taxon>Dothideomycetidae</taxon>
        <taxon>Mycosphaerellales</taxon>
        <taxon>Mycosphaerellaceae</taxon>
        <taxon>Fulvia</taxon>
    </lineage>
</organism>
<dbReference type="GeneID" id="71992037"/>
<keyword evidence="3" id="KW-1185">Reference proteome</keyword>
<dbReference type="InterPro" id="IPR010730">
    <property type="entry name" value="HET"/>
</dbReference>
<evidence type="ECO:0000259" key="1">
    <source>
        <dbReference type="Pfam" id="PF06985"/>
    </source>
</evidence>
<dbReference type="PANTHER" id="PTHR24148:SF64">
    <property type="entry name" value="HETEROKARYON INCOMPATIBILITY DOMAIN-CONTAINING PROTEIN"/>
    <property type="match status" value="1"/>
</dbReference>
<dbReference type="KEGG" id="ffu:CLAFUR5_12159"/>
<proteinExistence type="predicted"/>
<dbReference type="InterPro" id="IPR052895">
    <property type="entry name" value="HetReg/Transcr_Mod"/>
</dbReference>
<dbReference type="OrthoDB" id="5303367at2759"/>
<reference evidence="2" key="1">
    <citation type="submission" date="2021-12" db="EMBL/GenBank/DDBJ databases">
        <authorList>
            <person name="Zaccaron A."/>
            <person name="Stergiopoulos I."/>
        </authorList>
    </citation>
    <scope>NUCLEOTIDE SEQUENCE</scope>
    <source>
        <strain evidence="2">Race5_Kim</strain>
    </source>
</reference>
<feature type="domain" description="Heterokaryon incompatibility" evidence="1">
    <location>
        <begin position="47"/>
        <end position="188"/>
    </location>
</feature>
<reference evidence="2" key="2">
    <citation type="journal article" date="2022" name="Microb. Genom.">
        <title>A chromosome-scale genome assembly of the tomato pathogen Cladosporium fulvum reveals a compartmentalized genome architecture and the presence of a dispensable chromosome.</title>
        <authorList>
            <person name="Zaccaron A.Z."/>
            <person name="Chen L.H."/>
            <person name="Samaras A."/>
            <person name="Stergiopoulos I."/>
        </authorList>
    </citation>
    <scope>NUCLEOTIDE SEQUENCE</scope>
    <source>
        <strain evidence="2">Race5_Kim</strain>
    </source>
</reference>
<dbReference type="Pfam" id="PF06985">
    <property type="entry name" value="HET"/>
    <property type="match status" value="1"/>
</dbReference>